<dbReference type="Gene3D" id="2.60.120.200">
    <property type="match status" value="1"/>
</dbReference>
<dbReference type="AlphaFoldDB" id="A0A098C166"/>
<reference evidence="1 2" key="1">
    <citation type="submission" date="2014-08" db="EMBL/GenBank/DDBJ databases">
        <authorList>
            <person name="Wibberg D."/>
        </authorList>
    </citation>
    <scope>NUCLEOTIDE SEQUENCE [LARGE SCALE GENOMIC DNA]</scope>
    <source>
        <strain evidence="2">ING2-E5B</strain>
    </source>
</reference>
<gene>
    <name evidence="1" type="ORF">ING2E5B_1923</name>
</gene>
<dbReference type="InterPro" id="IPR013783">
    <property type="entry name" value="Ig-like_fold"/>
</dbReference>
<dbReference type="Proteomes" id="UP000032417">
    <property type="component" value="Chromosome 1"/>
</dbReference>
<organism evidence="1 2">
    <name type="scientific">Fermentimonas caenicola</name>
    <dbReference type="NCBI Taxonomy" id="1562970"/>
    <lineage>
        <taxon>Bacteria</taxon>
        <taxon>Pseudomonadati</taxon>
        <taxon>Bacteroidota</taxon>
        <taxon>Bacteroidia</taxon>
        <taxon>Bacteroidales</taxon>
        <taxon>Dysgonomonadaceae</taxon>
        <taxon>Fermentimonas</taxon>
    </lineage>
</organism>
<sequence length="365" mass="39472">MKSIQYILLSFLAIFLIACESGIDPITAVDPGPDQSEPVITINYPLEGTLIRVREDITSINIQINASDDIELASVTLSIDGTSIGSYSDFKDYRRAVISHNFEALGNGQHTLTVTATDLSGKTSTKSVNFEKVTPYVPEYDGEIFYMPFDGDLLELVSINSANMIGNSGFASGKVQNAYAGALDSYLTFPTKDESNAIDLLSSEFSASFWYNLNSTPDRAGILVIGPVDSANPTAMNNRNHGFRFFREGGPTNQTFKLNVGNGMSDPWFDGGAAATLNPETVDWVHLAFTISGTQCVVYLNGEIVSSGDFSGISWAGCDILSIASGAPRFTGWDHFSDLSLIDELRLFNKALTQAEIQAIIADSQ</sequence>
<dbReference type="Pfam" id="PF13385">
    <property type="entry name" value="Laminin_G_3"/>
    <property type="match status" value="1"/>
</dbReference>
<dbReference type="EMBL" id="LN515532">
    <property type="protein sequence ID" value="CEA16660.1"/>
    <property type="molecule type" value="Genomic_DNA"/>
</dbReference>
<dbReference type="OrthoDB" id="950827at2"/>
<protein>
    <recommendedName>
        <fullName evidence="3">LamG-like jellyroll fold domain-containing protein</fullName>
    </recommendedName>
</protein>
<dbReference type="STRING" id="1562970.ING2E5B_1923"/>
<proteinExistence type="predicted"/>
<dbReference type="GO" id="GO:0004553">
    <property type="term" value="F:hydrolase activity, hydrolyzing O-glycosyl compounds"/>
    <property type="evidence" value="ECO:0007669"/>
    <property type="project" value="UniProtKB-ARBA"/>
</dbReference>
<dbReference type="PATRIC" id="fig|1562970.3.peg.1903"/>
<keyword evidence="2" id="KW-1185">Reference proteome</keyword>
<evidence type="ECO:0000313" key="2">
    <source>
        <dbReference type="Proteomes" id="UP000032417"/>
    </source>
</evidence>
<dbReference type="GO" id="GO:0005975">
    <property type="term" value="P:carbohydrate metabolic process"/>
    <property type="evidence" value="ECO:0007669"/>
    <property type="project" value="UniProtKB-ARBA"/>
</dbReference>
<dbReference type="HOGENOM" id="CLU_766671_0_0_10"/>
<dbReference type="KEGG" id="pbt:ING2E5B_1923"/>
<evidence type="ECO:0008006" key="3">
    <source>
        <dbReference type="Google" id="ProtNLM"/>
    </source>
</evidence>
<dbReference type="PROSITE" id="PS51257">
    <property type="entry name" value="PROKAR_LIPOPROTEIN"/>
    <property type="match status" value="1"/>
</dbReference>
<dbReference type="SUPFAM" id="SSF49899">
    <property type="entry name" value="Concanavalin A-like lectins/glucanases"/>
    <property type="match status" value="1"/>
</dbReference>
<evidence type="ECO:0000313" key="1">
    <source>
        <dbReference type="EMBL" id="CEA16660.1"/>
    </source>
</evidence>
<dbReference type="InterPro" id="IPR013320">
    <property type="entry name" value="ConA-like_dom_sf"/>
</dbReference>
<dbReference type="Gene3D" id="2.60.40.10">
    <property type="entry name" value="Immunoglobulins"/>
    <property type="match status" value="1"/>
</dbReference>
<name>A0A098C166_9BACT</name>
<accession>A0A098C166</accession>
<dbReference type="Pfam" id="PF17957">
    <property type="entry name" value="Big_7"/>
    <property type="match status" value="1"/>
</dbReference>